<dbReference type="HOGENOM" id="CLU_024519_2_0_1"/>
<keyword evidence="3" id="KW-1185">Reference proteome</keyword>
<comment type="caution">
    <text evidence="2">The sequence shown here is derived from an EMBL/GenBank/DDBJ whole genome shotgun (WGS) entry which is preliminary data.</text>
</comment>
<dbReference type="OrthoDB" id="2129688at2759"/>
<dbReference type="PANTHER" id="PTHR38119:SF2">
    <property type="entry name" value="TRANSCRIPTION FACTOR DOMAIN-CONTAINING PROTEIN"/>
    <property type="match status" value="1"/>
</dbReference>
<dbReference type="STRING" id="1432307.W9CV49"/>
<organism evidence="2 3">
    <name type="scientific">Sclerotinia borealis (strain F-4128)</name>
    <dbReference type="NCBI Taxonomy" id="1432307"/>
    <lineage>
        <taxon>Eukaryota</taxon>
        <taxon>Fungi</taxon>
        <taxon>Dikarya</taxon>
        <taxon>Ascomycota</taxon>
        <taxon>Pezizomycotina</taxon>
        <taxon>Leotiomycetes</taxon>
        <taxon>Helotiales</taxon>
        <taxon>Sclerotiniaceae</taxon>
        <taxon>Sclerotinia</taxon>
    </lineage>
</organism>
<evidence type="ECO:0008006" key="4">
    <source>
        <dbReference type="Google" id="ProtNLM"/>
    </source>
</evidence>
<reference evidence="2 3" key="1">
    <citation type="journal article" date="2014" name="Genome Announc.">
        <title>Draft genome sequence of Sclerotinia borealis, a psychrophilic plant pathogenic fungus.</title>
        <authorList>
            <person name="Mardanov A.V."/>
            <person name="Beletsky A.V."/>
            <person name="Kadnikov V.V."/>
            <person name="Ignatov A.N."/>
            <person name="Ravin N.V."/>
        </authorList>
    </citation>
    <scope>NUCLEOTIDE SEQUENCE [LARGE SCALE GENOMIC DNA]</scope>
    <source>
        <strain evidence="3">F-4157</strain>
    </source>
</reference>
<accession>W9CV49</accession>
<name>W9CV49_SCLBF</name>
<dbReference type="AlphaFoldDB" id="W9CV49"/>
<sequence length="489" mass="55532">MSDSRPSIFPPDGDVLIMSPMGKQWKVHSWKLIHVSSVLGALLKDVSPRTVTKAMRTEGTTVRWWIEMKPFAAFDDPRFRDFECVPMSKKGKLNLNGAGAYNGIGDVPFEKTYDNLFKMMYSLTPDFTDDVEDGANGYITDCVSVLQAAEYLNALPSVRPFVESYLLRISQKFWVHVAKAPEAWSDIACSLQSAIIFRESIIHIAGGLEIPGQIKKSRFANTRFGKVCLETAERKALELREKKLEVERRLSQYYPERLIRRETPDKIPGRADYGSDIYYWQALIICRQFFQSAILANRHHRHEDGGVEFYRTVFRCDYVDKHSADEFHQLFAMSTKGKQCLAEAVESIKDDHRIIIAELLEDNLQLRTTVRSKPLRYLTCINIAEEELPWIMNPNLYAGSDPGQGGDEDEIIDEGSMSPERGPAEVMSEGEALSPERVPGEEVRFGEDAMGMSGEERLEADAEEDEGEPEYNEDESAKDEDEDEYMEGA</sequence>
<gene>
    <name evidence="2" type="ORF">SBOR_1263</name>
</gene>
<evidence type="ECO:0000313" key="3">
    <source>
        <dbReference type="Proteomes" id="UP000019487"/>
    </source>
</evidence>
<evidence type="ECO:0000313" key="2">
    <source>
        <dbReference type="EMBL" id="ESZ98385.1"/>
    </source>
</evidence>
<dbReference type="EMBL" id="AYSA01000044">
    <property type="protein sequence ID" value="ESZ98385.1"/>
    <property type="molecule type" value="Genomic_DNA"/>
</dbReference>
<protein>
    <recommendedName>
        <fullName evidence="4">BTB domain-containing protein</fullName>
    </recommendedName>
</protein>
<feature type="region of interest" description="Disordered" evidence="1">
    <location>
        <begin position="399"/>
        <end position="489"/>
    </location>
</feature>
<feature type="compositionally biased region" description="Acidic residues" evidence="1">
    <location>
        <begin position="461"/>
        <end position="489"/>
    </location>
</feature>
<evidence type="ECO:0000256" key="1">
    <source>
        <dbReference type="SAM" id="MobiDB-lite"/>
    </source>
</evidence>
<dbReference type="PANTHER" id="PTHR38119">
    <property type="entry name" value="BTB DOMAIN-CONTAINING PROTEIN-RELATED"/>
    <property type="match status" value="1"/>
</dbReference>
<feature type="compositionally biased region" description="Basic and acidic residues" evidence="1">
    <location>
        <begin position="438"/>
        <end position="447"/>
    </location>
</feature>
<dbReference type="Proteomes" id="UP000019487">
    <property type="component" value="Unassembled WGS sequence"/>
</dbReference>
<proteinExistence type="predicted"/>